<dbReference type="SUPFAM" id="SSF51161">
    <property type="entry name" value="Trimeric LpxA-like enzymes"/>
    <property type="match status" value="1"/>
</dbReference>
<name>A0A4Q7V391_PSEST</name>
<dbReference type="Gene3D" id="2.160.10.10">
    <property type="entry name" value="Hexapeptide repeat proteins"/>
    <property type="match status" value="1"/>
</dbReference>
<dbReference type="OrthoDB" id="9815592at2"/>
<dbReference type="AlphaFoldDB" id="A0A4Q7V391"/>
<organism evidence="1 2">
    <name type="scientific">Pseudonocardia sediminis</name>
    <dbReference type="NCBI Taxonomy" id="1397368"/>
    <lineage>
        <taxon>Bacteria</taxon>
        <taxon>Bacillati</taxon>
        <taxon>Actinomycetota</taxon>
        <taxon>Actinomycetes</taxon>
        <taxon>Pseudonocardiales</taxon>
        <taxon>Pseudonocardiaceae</taxon>
        <taxon>Pseudonocardia</taxon>
    </lineage>
</organism>
<proteinExistence type="predicted"/>
<dbReference type="RefSeq" id="WP_130291987.1">
    <property type="nucleotide sequence ID" value="NZ_SHKL01000001.1"/>
</dbReference>
<keyword evidence="2" id="KW-1185">Reference proteome</keyword>
<reference evidence="1 2" key="1">
    <citation type="submission" date="2019-02" db="EMBL/GenBank/DDBJ databases">
        <title>Sequencing the genomes of 1000 actinobacteria strains.</title>
        <authorList>
            <person name="Klenk H.-P."/>
        </authorList>
    </citation>
    <scope>NUCLEOTIDE SEQUENCE [LARGE SCALE GENOMIC DNA]</scope>
    <source>
        <strain evidence="1 2">DSM 45779</strain>
    </source>
</reference>
<protein>
    <recommendedName>
        <fullName evidence="3">Acetyltransferase-like isoleucine patch superfamily enzyme</fullName>
    </recommendedName>
</protein>
<evidence type="ECO:0000313" key="2">
    <source>
        <dbReference type="Proteomes" id="UP000291591"/>
    </source>
</evidence>
<dbReference type="EMBL" id="SHKL01000001">
    <property type="protein sequence ID" value="RZT87901.1"/>
    <property type="molecule type" value="Genomic_DNA"/>
</dbReference>
<comment type="caution">
    <text evidence="1">The sequence shown here is derived from an EMBL/GenBank/DDBJ whole genome shotgun (WGS) entry which is preliminary data.</text>
</comment>
<sequence>MRIRDRRARALCAAATVLLPHAGRRFVHRRLLGHDLHPTARIGRSFVDVENLVMGEGAVIGSLNVVRGCTDVVLEKDASIGSLNFINSVRPDRGYFNHKERHPALILRQGSGVTAFHILDACDRIELDAFSWIAGFGTLVQTHAVDFDNVRQSCFPVRLGDHSLVSSRCVLLPGSVVPDASIVASGAVVTGKLTSEPHLFAGVPAKPVRALDPTAPFFVRTVVDIK</sequence>
<dbReference type="InterPro" id="IPR011004">
    <property type="entry name" value="Trimer_LpxA-like_sf"/>
</dbReference>
<evidence type="ECO:0008006" key="3">
    <source>
        <dbReference type="Google" id="ProtNLM"/>
    </source>
</evidence>
<evidence type="ECO:0000313" key="1">
    <source>
        <dbReference type="EMBL" id="RZT87901.1"/>
    </source>
</evidence>
<dbReference type="Proteomes" id="UP000291591">
    <property type="component" value="Unassembled WGS sequence"/>
</dbReference>
<gene>
    <name evidence="1" type="ORF">EV383_4833</name>
</gene>
<accession>A0A4Q7V391</accession>